<keyword evidence="6" id="KW-0862">Zinc</keyword>
<sequence length="108" mass="12415">MVKEQFRESHLSKKIDKISFGLQSSLDIRQQAHLNCVNFNLYEGSNHEAAANGVLDPKMGTSRKNMKCTTCGKQVQDCIGHFGYLDLKLPVFSCWVLQINYYYTPEYM</sequence>
<evidence type="ECO:0000256" key="1">
    <source>
        <dbReference type="ARBA" id="ARBA00012418"/>
    </source>
</evidence>
<dbReference type="InterPro" id="IPR015700">
    <property type="entry name" value="RPC1"/>
</dbReference>
<dbReference type="EMBL" id="BMAO01008513">
    <property type="protein sequence ID" value="GFR24079.1"/>
    <property type="molecule type" value="Genomic_DNA"/>
</dbReference>
<protein>
    <recommendedName>
        <fullName evidence="1">DNA-directed RNA polymerase</fullName>
        <ecNumber evidence="1">2.7.7.6</ecNumber>
    </recommendedName>
</protein>
<gene>
    <name evidence="9" type="primary">POLR3A</name>
    <name evidence="9" type="ORF">TNCT_476451</name>
</gene>
<dbReference type="Proteomes" id="UP000887116">
    <property type="component" value="Unassembled WGS sequence"/>
</dbReference>
<dbReference type="GO" id="GO:0006351">
    <property type="term" value="P:DNA-templated transcription"/>
    <property type="evidence" value="ECO:0007669"/>
    <property type="project" value="InterPro"/>
</dbReference>
<evidence type="ECO:0000256" key="6">
    <source>
        <dbReference type="ARBA" id="ARBA00022833"/>
    </source>
</evidence>
<dbReference type="GO" id="GO:0003899">
    <property type="term" value="F:DNA-directed RNA polymerase activity"/>
    <property type="evidence" value="ECO:0007669"/>
    <property type="project" value="UniProtKB-EC"/>
</dbReference>
<dbReference type="OrthoDB" id="6425664at2759"/>
<dbReference type="Gene3D" id="4.10.860.120">
    <property type="entry name" value="RNA polymerase II, clamp domain"/>
    <property type="match status" value="1"/>
</dbReference>
<keyword evidence="3" id="KW-0808">Transferase</keyword>
<keyword evidence="7" id="KW-0804">Transcription</keyword>
<name>A0A8X6IKR9_TRICU</name>
<evidence type="ECO:0000256" key="2">
    <source>
        <dbReference type="ARBA" id="ARBA00022478"/>
    </source>
</evidence>
<evidence type="ECO:0000256" key="3">
    <source>
        <dbReference type="ARBA" id="ARBA00022679"/>
    </source>
</evidence>
<evidence type="ECO:0000256" key="4">
    <source>
        <dbReference type="ARBA" id="ARBA00022695"/>
    </source>
</evidence>
<dbReference type="GO" id="GO:0003677">
    <property type="term" value="F:DNA binding"/>
    <property type="evidence" value="ECO:0007669"/>
    <property type="project" value="InterPro"/>
</dbReference>
<comment type="caution">
    <text evidence="9">The sequence shown here is derived from an EMBL/GenBank/DDBJ whole genome shotgun (WGS) entry which is preliminary data.</text>
</comment>
<evidence type="ECO:0000256" key="7">
    <source>
        <dbReference type="ARBA" id="ARBA00023163"/>
    </source>
</evidence>
<evidence type="ECO:0000256" key="5">
    <source>
        <dbReference type="ARBA" id="ARBA00022723"/>
    </source>
</evidence>
<keyword evidence="2 9" id="KW-0240">DNA-directed RNA polymerase</keyword>
<dbReference type="PANTHER" id="PTHR48446">
    <property type="entry name" value="DNA-DIRECTED RNA POLYMERASE SUBUNIT BETA' N-TERMINAL SECTION"/>
    <property type="match status" value="1"/>
</dbReference>
<dbReference type="SUPFAM" id="SSF64484">
    <property type="entry name" value="beta and beta-prime subunits of DNA dependent RNA-polymerase"/>
    <property type="match status" value="1"/>
</dbReference>
<keyword evidence="10" id="KW-1185">Reference proteome</keyword>
<dbReference type="EC" id="2.7.7.6" evidence="1"/>
<dbReference type="AlphaFoldDB" id="A0A8X6IKR9"/>
<reference evidence="9" key="1">
    <citation type="submission" date="2020-07" db="EMBL/GenBank/DDBJ databases">
        <title>Multicomponent nature underlies the extraordinary mechanical properties of spider dragline silk.</title>
        <authorList>
            <person name="Kono N."/>
            <person name="Nakamura H."/>
            <person name="Mori M."/>
            <person name="Yoshida Y."/>
            <person name="Ohtoshi R."/>
            <person name="Malay A.D."/>
            <person name="Moran D.A.P."/>
            <person name="Tomita M."/>
            <person name="Numata K."/>
            <person name="Arakawa K."/>
        </authorList>
    </citation>
    <scope>NUCLEOTIDE SEQUENCE</scope>
</reference>
<organism evidence="9 10">
    <name type="scientific">Trichonephila clavata</name>
    <name type="common">Joro spider</name>
    <name type="synonym">Nephila clavata</name>
    <dbReference type="NCBI Taxonomy" id="2740835"/>
    <lineage>
        <taxon>Eukaryota</taxon>
        <taxon>Metazoa</taxon>
        <taxon>Ecdysozoa</taxon>
        <taxon>Arthropoda</taxon>
        <taxon>Chelicerata</taxon>
        <taxon>Arachnida</taxon>
        <taxon>Araneae</taxon>
        <taxon>Araneomorphae</taxon>
        <taxon>Entelegynae</taxon>
        <taxon>Araneoidea</taxon>
        <taxon>Nephilidae</taxon>
        <taxon>Trichonephila</taxon>
    </lineage>
</organism>
<keyword evidence="5" id="KW-0479">Metal-binding</keyword>
<accession>A0A8X6IKR9</accession>
<dbReference type="GO" id="GO:0046872">
    <property type="term" value="F:metal ion binding"/>
    <property type="evidence" value="ECO:0007669"/>
    <property type="project" value="UniProtKB-KW"/>
</dbReference>
<feature type="domain" description="RNA polymerase Rpb1" evidence="8">
    <location>
        <begin position="13"/>
        <end position="99"/>
    </location>
</feature>
<dbReference type="GO" id="GO:0000428">
    <property type="term" value="C:DNA-directed RNA polymerase complex"/>
    <property type="evidence" value="ECO:0007669"/>
    <property type="project" value="UniProtKB-KW"/>
</dbReference>
<dbReference type="InterPro" id="IPR044893">
    <property type="entry name" value="RNA_pol_Rpb1_clamp_domain"/>
</dbReference>
<evidence type="ECO:0000313" key="10">
    <source>
        <dbReference type="Proteomes" id="UP000887116"/>
    </source>
</evidence>
<dbReference type="InterPro" id="IPR007080">
    <property type="entry name" value="RNA_pol_Rpb1_1"/>
</dbReference>
<dbReference type="PANTHER" id="PTHR48446:SF1">
    <property type="entry name" value="DNA-DIRECTED RNA POLYMERASE SUBUNIT BETA' N-TERMINAL SECTION"/>
    <property type="match status" value="1"/>
</dbReference>
<dbReference type="Pfam" id="PF04997">
    <property type="entry name" value="RNA_pol_Rpb1_1"/>
    <property type="match status" value="1"/>
</dbReference>
<proteinExistence type="predicted"/>
<evidence type="ECO:0000259" key="8">
    <source>
        <dbReference type="Pfam" id="PF04997"/>
    </source>
</evidence>
<evidence type="ECO:0000313" key="9">
    <source>
        <dbReference type="EMBL" id="GFR24079.1"/>
    </source>
</evidence>
<keyword evidence="4" id="KW-0548">Nucleotidyltransferase</keyword>